<feature type="transmembrane region" description="Helical" evidence="10">
    <location>
        <begin position="83"/>
        <end position="104"/>
    </location>
</feature>
<feature type="transmembrane region" description="Helical" evidence="10">
    <location>
        <begin position="163"/>
        <end position="180"/>
    </location>
</feature>
<feature type="transmembrane region" description="Helical" evidence="10">
    <location>
        <begin position="142"/>
        <end position="157"/>
    </location>
</feature>
<feature type="transmembrane region" description="Helical" evidence="10">
    <location>
        <begin position="35"/>
        <end position="62"/>
    </location>
</feature>
<proteinExistence type="inferred from homology"/>
<comment type="similarity">
    <text evidence="3">Belongs to the nicotinamide ribonucleoside (NR) uptake permease (TC 4.B.1) family.</text>
</comment>
<evidence type="ECO:0000256" key="4">
    <source>
        <dbReference type="ARBA" id="ARBA00017522"/>
    </source>
</evidence>
<reference evidence="11 12" key="1">
    <citation type="submission" date="2021-12" db="EMBL/GenBank/DDBJ databases">
        <title>Genome sequencing of bacteria with rrn-lacking chromosome and rrn-plasmid.</title>
        <authorList>
            <person name="Anda M."/>
            <person name="Iwasaki W."/>
        </authorList>
    </citation>
    <scope>NUCLEOTIDE SEQUENCE [LARGE SCALE GENOMIC DNA]</scope>
    <source>
        <strain evidence="11 12">DSM 100852</strain>
    </source>
</reference>
<dbReference type="NCBIfam" id="TIGR01528">
    <property type="entry name" value="NMN_trans_PnuC"/>
    <property type="match status" value="1"/>
</dbReference>
<evidence type="ECO:0000256" key="10">
    <source>
        <dbReference type="SAM" id="Phobius"/>
    </source>
</evidence>
<dbReference type="GO" id="GO:0034257">
    <property type="term" value="F:nicotinamide riboside transmembrane transporter activity"/>
    <property type="evidence" value="ECO:0007669"/>
    <property type="project" value="InterPro"/>
</dbReference>
<dbReference type="Pfam" id="PF04973">
    <property type="entry name" value="NMN_transporter"/>
    <property type="match status" value="1"/>
</dbReference>
<evidence type="ECO:0000256" key="2">
    <source>
        <dbReference type="ARBA" id="ARBA00004651"/>
    </source>
</evidence>
<keyword evidence="8 10" id="KW-1133">Transmembrane helix</keyword>
<dbReference type="EMBL" id="AP025314">
    <property type="protein sequence ID" value="BDD08956.1"/>
    <property type="molecule type" value="Genomic_DNA"/>
</dbReference>
<dbReference type="Proteomes" id="UP001348817">
    <property type="component" value="Chromosome"/>
</dbReference>
<evidence type="ECO:0000256" key="5">
    <source>
        <dbReference type="ARBA" id="ARBA00022448"/>
    </source>
</evidence>
<keyword evidence="12" id="KW-1185">Reference proteome</keyword>
<accession>A0AAU9CJ52</accession>
<name>A0AAU9CJ52_9BACT</name>
<keyword evidence="9 10" id="KW-0472">Membrane</keyword>
<dbReference type="InterPro" id="IPR006419">
    <property type="entry name" value="NMN_transpt_PnuC"/>
</dbReference>
<evidence type="ECO:0000256" key="9">
    <source>
        <dbReference type="ARBA" id="ARBA00023136"/>
    </source>
</evidence>
<keyword evidence="5" id="KW-0813">Transport</keyword>
<evidence type="ECO:0000313" key="11">
    <source>
        <dbReference type="EMBL" id="BDD08956.1"/>
    </source>
</evidence>
<evidence type="ECO:0000313" key="12">
    <source>
        <dbReference type="Proteomes" id="UP001348817"/>
    </source>
</evidence>
<dbReference type="KEGG" id="fax:FUAX_13880"/>
<evidence type="ECO:0000256" key="7">
    <source>
        <dbReference type="ARBA" id="ARBA00022692"/>
    </source>
</evidence>
<feature type="transmembrane region" description="Helical" evidence="10">
    <location>
        <begin position="116"/>
        <end position="135"/>
    </location>
</feature>
<evidence type="ECO:0000256" key="3">
    <source>
        <dbReference type="ARBA" id="ARBA00006669"/>
    </source>
</evidence>
<evidence type="ECO:0000256" key="1">
    <source>
        <dbReference type="ARBA" id="ARBA00002672"/>
    </source>
</evidence>
<gene>
    <name evidence="11" type="primary">pnuT</name>
    <name evidence="11" type="ORF">FUAX_13880</name>
</gene>
<sequence>MEWTEFVAVVFSLAYVVLAAKGNWWCWPAGVGSSLFYAWICWNANLYSETGLQIFYLIMAFYGMWQWRQGGKEQNSELAPVRTWPLVAHVAVIVLGFLTVYLVAQGVLTFLSSAALPYLDAFTTVFSLIATVMVTRRILENWLYWIVIDVVSIYMYTERGLYVTVGLFVVYTVMAVYGFVEWRKEMQTTAKDESKSVLA</sequence>
<evidence type="ECO:0000256" key="6">
    <source>
        <dbReference type="ARBA" id="ARBA00022475"/>
    </source>
</evidence>
<dbReference type="PANTHER" id="PTHR36122:SF2">
    <property type="entry name" value="NICOTINAMIDE RIBOSIDE TRANSPORTER PNUC"/>
    <property type="match status" value="1"/>
</dbReference>
<keyword evidence="7 10" id="KW-0812">Transmembrane</keyword>
<dbReference type="AlphaFoldDB" id="A0AAU9CJ52"/>
<evidence type="ECO:0000256" key="8">
    <source>
        <dbReference type="ARBA" id="ARBA00022989"/>
    </source>
</evidence>
<dbReference type="GO" id="GO:0005886">
    <property type="term" value="C:plasma membrane"/>
    <property type="evidence" value="ECO:0007669"/>
    <property type="project" value="UniProtKB-SubCell"/>
</dbReference>
<keyword evidence="6" id="KW-1003">Cell membrane</keyword>
<dbReference type="RefSeq" id="WP_338394182.1">
    <property type="nucleotide sequence ID" value="NZ_AP025314.1"/>
</dbReference>
<organism evidence="11 12">
    <name type="scientific">Fulvitalea axinellae</name>
    <dbReference type="NCBI Taxonomy" id="1182444"/>
    <lineage>
        <taxon>Bacteria</taxon>
        <taxon>Pseudomonadati</taxon>
        <taxon>Bacteroidota</taxon>
        <taxon>Cytophagia</taxon>
        <taxon>Cytophagales</taxon>
        <taxon>Persicobacteraceae</taxon>
        <taxon>Fulvitalea</taxon>
    </lineage>
</organism>
<comment type="subcellular location">
    <subcellularLocation>
        <location evidence="2">Cell membrane</location>
        <topology evidence="2">Multi-pass membrane protein</topology>
    </subcellularLocation>
</comment>
<comment type="function">
    <text evidence="1">Required for nicotinamide riboside transport across the inner membrane.</text>
</comment>
<dbReference type="PANTHER" id="PTHR36122">
    <property type="entry name" value="NICOTINAMIDE RIBOSIDE TRANSPORTER PNUC"/>
    <property type="match status" value="1"/>
</dbReference>
<protein>
    <recommendedName>
        <fullName evidence="4">Nicotinamide riboside transporter PnuC</fullName>
    </recommendedName>
</protein>